<feature type="region of interest" description="Disordered" evidence="1">
    <location>
        <begin position="358"/>
        <end position="386"/>
    </location>
</feature>
<reference evidence="2" key="1">
    <citation type="submission" date="2023-03" db="EMBL/GenBank/DDBJ databases">
        <title>Massive genome expansion in bonnet fungi (Mycena s.s.) driven by repeated elements and novel gene families across ecological guilds.</title>
        <authorList>
            <consortium name="Lawrence Berkeley National Laboratory"/>
            <person name="Harder C.B."/>
            <person name="Miyauchi S."/>
            <person name="Viragh M."/>
            <person name="Kuo A."/>
            <person name="Thoen E."/>
            <person name="Andreopoulos B."/>
            <person name="Lu D."/>
            <person name="Skrede I."/>
            <person name="Drula E."/>
            <person name="Henrissat B."/>
            <person name="Morin E."/>
            <person name="Kohler A."/>
            <person name="Barry K."/>
            <person name="LaButti K."/>
            <person name="Morin E."/>
            <person name="Salamov A."/>
            <person name="Lipzen A."/>
            <person name="Mereny Z."/>
            <person name="Hegedus B."/>
            <person name="Baldrian P."/>
            <person name="Stursova M."/>
            <person name="Weitz H."/>
            <person name="Taylor A."/>
            <person name="Grigoriev I.V."/>
            <person name="Nagy L.G."/>
            <person name="Martin F."/>
            <person name="Kauserud H."/>
        </authorList>
    </citation>
    <scope>NUCLEOTIDE SEQUENCE</scope>
    <source>
        <strain evidence="2">9144</strain>
    </source>
</reference>
<feature type="region of interest" description="Disordered" evidence="1">
    <location>
        <begin position="244"/>
        <end position="283"/>
    </location>
</feature>
<evidence type="ECO:0000313" key="3">
    <source>
        <dbReference type="Proteomes" id="UP001219525"/>
    </source>
</evidence>
<comment type="caution">
    <text evidence="2">The sequence shown here is derived from an EMBL/GenBank/DDBJ whole genome shotgun (WGS) entry which is preliminary data.</text>
</comment>
<dbReference type="EMBL" id="JARJCW010000077">
    <property type="protein sequence ID" value="KAJ7197563.1"/>
    <property type="molecule type" value="Genomic_DNA"/>
</dbReference>
<feature type="compositionally biased region" description="Low complexity" evidence="1">
    <location>
        <begin position="248"/>
        <end position="274"/>
    </location>
</feature>
<evidence type="ECO:0000313" key="2">
    <source>
        <dbReference type="EMBL" id="KAJ7197563.1"/>
    </source>
</evidence>
<gene>
    <name evidence="2" type="ORF">GGX14DRAFT_667727</name>
</gene>
<dbReference type="AlphaFoldDB" id="A0AAD6V1S8"/>
<evidence type="ECO:0000256" key="1">
    <source>
        <dbReference type="SAM" id="MobiDB-lite"/>
    </source>
</evidence>
<keyword evidence="3" id="KW-1185">Reference proteome</keyword>
<accession>A0AAD6V1S8</accession>
<name>A0AAD6V1S8_9AGAR</name>
<sequence length="386" mass="41947">MHADYLRRHDSDSDKEKPPTKRVRAQSAHSSTTFESDGEGNGQMVSDIATTVADGNNDLIKNTDKPANSDVSQNANSKGLKKPIKFRLGTPTATDPASLTALSPLSLIDNTADLHRFVGTPAYNRIINYELAIGVDFSLENLATADSSSYFIPEPSGDSDKTRFVQRNGGKQPIRFFIIGGVTHSSHLRTGLFYGRRSISVMPSTYSWGRATGVIDGIFQVPHLAVYAFQGGISFSTATQKAVNGPFPTSSSPKKHSASSPSKKSSRILSSSSPGDKIQWDNWGVRSPEQPVTIYDARSVEFDIKNFRQLPEAKDELQAGCIVMVIFTLSKYNSNDGGVNLSFNIQDVVLLHDPVTDDETPDEVESAAMAKDPLPVISVSDEVDEE</sequence>
<organism evidence="2 3">
    <name type="scientific">Mycena pura</name>
    <dbReference type="NCBI Taxonomy" id="153505"/>
    <lineage>
        <taxon>Eukaryota</taxon>
        <taxon>Fungi</taxon>
        <taxon>Dikarya</taxon>
        <taxon>Basidiomycota</taxon>
        <taxon>Agaricomycotina</taxon>
        <taxon>Agaricomycetes</taxon>
        <taxon>Agaricomycetidae</taxon>
        <taxon>Agaricales</taxon>
        <taxon>Marasmiineae</taxon>
        <taxon>Mycenaceae</taxon>
        <taxon>Mycena</taxon>
    </lineage>
</organism>
<proteinExistence type="predicted"/>
<feature type="region of interest" description="Disordered" evidence="1">
    <location>
        <begin position="1"/>
        <end position="78"/>
    </location>
</feature>
<feature type="compositionally biased region" description="Polar residues" evidence="1">
    <location>
        <begin position="65"/>
        <end position="77"/>
    </location>
</feature>
<protein>
    <submittedName>
        <fullName evidence="2">Uncharacterized protein</fullName>
    </submittedName>
</protein>
<feature type="compositionally biased region" description="Basic and acidic residues" evidence="1">
    <location>
        <begin position="1"/>
        <end position="19"/>
    </location>
</feature>
<dbReference type="Proteomes" id="UP001219525">
    <property type="component" value="Unassembled WGS sequence"/>
</dbReference>